<proteinExistence type="predicted"/>
<protein>
    <submittedName>
        <fullName evidence="1">Uncharacterized protein</fullName>
    </submittedName>
</protein>
<dbReference type="EMBL" id="CP043889">
    <property type="protein sequence ID" value="QOI45163.1"/>
    <property type="molecule type" value="Genomic_DNA"/>
</dbReference>
<evidence type="ECO:0000313" key="2">
    <source>
        <dbReference type="Proteomes" id="UP000663124"/>
    </source>
</evidence>
<dbReference type="RefSeq" id="WP_192505772.1">
    <property type="nucleotide sequence ID" value="NZ_CP043889.1"/>
</dbReference>
<organism evidence="1 2">
    <name type="scientific">Leptospira interrogans serovar Canicola</name>
    <dbReference type="NCBI Taxonomy" id="211880"/>
    <lineage>
        <taxon>Bacteria</taxon>
        <taxon>Pseudomonadati</taxon>
        <taxon>Spirochaetota</taxon>
        <taxon>Spirochaetia</taxon>
        <taxon>Leptospirales</taxon>
        <taxon>Leptospiraceae</taxon>
        <taxon>Leptospira</taxon>
    </lineage>
</organism>
<name>A0AAP9WG51_LEPIR</name>
<evidence type="ECO:0000313" key="1">
    <source>
        <dbReference type="EMBL" id="QOI45163.1"/>
    </source>
</evidence>
<keyword evidence="1" id="KW-0614">Plasmid</keyword>
<accession>A0AAP9WG51</accession>
<dbReference type="Proteomes" id="UP000663124">
    <property type="component" value="Plasmid p5"/>
</dbReference>
<gene>
    <name evidence="1" type="ORF">Lepto782_23595</name>
</gene>
<sequence>MIQEGLRKIEKEKYGLTKNDYVLSEAWHYSQKNNVNIDGSSNMNFTKEWRRFNQCFVSSGNAFVNKLIDNLIKSGLGYKASGRVDELAYLIRVGEYKSGDTVENNKRFFWEQHRKIINQVLAEAFPDATPVPRVDYTKVGINSLNRLAYGILLERQPMLGIHLGKGGGHIITAVGYRTNDQGKIIGLWVSDPAGVYTQGYSKDLDGFMSYLPESVFPDIFRTDTHMMDLVR</sequence>
<geneLocation type="plasmid" evidence="1 2">
    <name>p5</name>
</geneLocation>
<reference evidence="1" key="1">
    <citation type="submission" date="2019-09" db="EMBL/GenBank/DDBJ databases">
        <title>Comparative Genomics of Leptospira interrogans Reveals Genome Plasticity - A Common Adaptive Strategy for Survival in Various Hosts.</title>
        <authorList>
            <person name="Ramli S.R."/>
            <person name="Bunk B."/>
            <person name="Goris M."/>
            <person name="Bhuju S."/>
            <person name="Jarek M."/>
            <person name="Sproer C."/>
            <person name="Mustakim S."/>
            <person name="Strommenger B."/>
            <person name="Pessler F."/>
        </authorList>
    </citation>
    <scope>NUCLEOTIDE SEQUENCE</scope>
    <source>
        <strain evidence="1">782</strain>
        <plasmid evidence="1">p5</plasmid>
    </source>
</reference>
<dbReference type="AlphaFoldDB" id="A0AAP9WG51"/>